<gene>
    <name evidence="2" type="ORF">EKO23_04550</name>
</gene>
<dbReference type="AlphaFoldDB" id="A0A4Q4ZIN1"/>
<dbReference type="RefSeq" id="WP_134714520.1">
    <property type="nucleotide sequence ID" value="NZ_SDKM01000004.1"/>
</dbReference>
<reference evidence="2 3" key="1">
    <citation type="submission" date="2019-01" db="EMBL/GenBank/DDBJ databases">
        <title>Nocardioides guangzhouensis sp. nov., an actinobacterium isolated from soil.</title>
        <authorList>
            <person name="Fu Y."/>
            <person name="Cai Y."/>
            <person name="Lin Z."/>
            <person name="Chen P."/>
        </authorList>
    </citation>
    <scope>NUCLEOTIDE SEQUENCE [LARGE SCALE GENOMIC DNA]</scope>
    <source>
        <strain evidence="2 3">130</strain>
    </source>
</reference>
<dbReference type="OrthoDB" id="5175111at2"/>
<evidence type="ECO:0000313" key="3">
    <source>
        <dbReference type="Proteomes" id="UP000295198"/>
    </source>
</evidence>
<sequence>MDSDALLDLPYDLRRLIVVSDRLTERSEKTAQPASVAAQPASAIDGAGALSQLIAKQPRVALLVLAGAVGWELARAVRKLQAQGTTVRPIALTTAQSLRFPPGHPRTNVVYAAHPVDTGAYIPAADFHRFLFQHKVAEAQRLIRVLGATSVLVRSVRGWNRQAAAHLGLSFPEPSSGDATNTSSSADRRSDADDEIITTMTLTPLGDPYVPDDLVWFSHEPLWQEIASARIDSGLREFSIDVRSSDDFGINSKLKASVDKVGLEAGGKFVEHVETTWRLEGTFAAP</sequence>
<accession>A0A4Q4ZIN1</accession>
<name>A0A4Q4ZIN1_9ACTN</name>
<organism evidence="2 3">
    <name type="scientific">Nocardioides guangzhouensis</name>
    <dbReference type="NCBI Taxonomy" id="2497878"/>
    <lineage>
        <taxon>Bacteria</taxon>
        <taxon>Bacillati</taxon>
        <taxon>Actinomycetota</taxon>
        <taxon>Actinomycetes</taxon>
        <taxon>Propionibacteriales</taxon>
        <taxon>Nocardioidaceae</taxon>
        <taxon>Nocardioides</taxon>
    </lineage>
</organism>
<keyword evidence="3" id="KW-1185">Reference proteome</keyword>
<evidence type="ECO:0000313" key="2">
    <source>
        <dbReference type="EMBL" id="RYP88112.1"/>
    </source>
</evidence>
<evidence type="ECO:0000256" key="1">
    <source>
        <dbReference type="SAM" id="MobiDB-lite"/>
    </source>
</evidence>
<feature type="region of interest" description="Disordered" evidence="1">
    <location>
        <begin position="170"/>
        <end position="193"/>
    </location>
</feature>
<protein>
    <submittedName>
        <fullName evidence="2">Uncharacterized protein</fullName>
    </submittedName>
</protein>
<dbReference type="Proteomes" id="UP000295198">
    <property type="component" value="Unassembled WGS sequence"/>
</dbReference>
<comment type="caution">
    <text evidence="2">The sequence shown here is derived from an EMBL/GenBank/DDBJ whole genome shotgun (WGS) entry which is preliminary data.</text>
</comment>
<dbReference type="EMBL" id="SDKM01000004">
    <property type="protein sequence ID" value="RYP88112.1"/>
    <property type="molecule type" value="Genomic_DNA"/>
</dbReference>
<proteinExistence type="predicted"/>